<gene>
    <name evidence="1" type="ORF">FKR81_01135</name>
</gene>
<dbReference type="RefSeq" id="WP_146348979.1">
    <property type="nucleotide sequence ID" value="NZ_VOBR01000001.1"/>
</dbReference>
<reference evidence="1 2" key="1">
    <citation type="submission" date="2019-07" db="EMBL/GenBank/DDBJ databases">
        <title>Lentzea xizangensis sp. nov., isolated from Qinghai-Tibetan Plateau Soils.</title>
        <authorList>
            <person name="Huang J."/>
        </authorList>
    </citation>
    <scope>NUCLEOTIDE SEQUENCE [LARGE SCALE GENOMIC DNA]</scope>
    <source>
        <strain evidence="1 2">FXJ1.1311</strain>
    </source>
</reference>
<dbReference type="AlphaFoldDB" id="A0A563F2I7"/>
<comment type="caution">
    <text evidence="1">The sequence shown here is derived from an EMBL/GenBank/DDBJ whole genome shotgun (WGS) entry which is preliminary data.</text>
</comment>
<dbReference type="InterPro" id="IPR054058">
    <property type="entry name" value="HTH_67"/>
</dbReference>
<dbReference type="EMBL" id="VOBR01000001">
    <property type="protein sequence ID" value="TWP54196.1"/>
    <property type="molecule type" value="Genomic_DNA"/>
</dbReference>
<name>A0A563F2I7_9PSEU</name>
<keyword evidence="2" id="KW-1185">Reference proteome</keyword>
<accession>A0A563F2I7</accession>
<organism evidence="1 2">
    <name type="scientific">Lentzea tibetensis</name>
    <dbReference type="NCBI Taxonomy" id="2591470"/>
    <lineage>
        <taxon>Bacteria</taxon>
        <taxon>Bacillati</taxon>
        <taxon>Actinomycetota</taxon>
        <taxon>Actinomycetes</taxon>
        <taxon>Pseudonocardiales</taxon>
        <taxon>Pseudonocardiaceae</taxon>
        <taxon>Lentzea</taxon>
    </lineage>
</organism>
<evidence type="ECO:0000313" key="2">
    <source>
        <dbReference type="Proteomes" id="UP000316639"/>
    </source>
</evidence>
<dbReference type="Proteomes" id="UP000316639">
    <property type="component" value="Unassembled WGS sequence"/>
</dbReference>
<sequence length="281" mass="30797">MVNVTRALWRCLEAVHGMIYFAPEAEKRYAEAGLDRASGYFASRAAALGPVSAEIVIATFYNFNPERVRAAIPAAWEKASPEQMLGMRLDSVDDALNRGLADFIGTDHMKEAAGIARKAAERATEMLHGRTLFAAHATLPWPTEPHLELWHAQTLLREFRGDGHLAALLIEGVSGLEALVIHAGSGEVPAESLRKTRGWSTEDWDATVEDLQKRGLLNEDRTLSEQGLGLRQRIEDHTDAMAAAAYDTLRDDERARLIELGTPLTMSIMAAGMIPGGRKLS</sequence>
<evidence type="ECO:0008006" key="3">
    <source>
        <dbReference type="Google" id="ProtNLM"/>
    </source>
</evidence>
<evidence type="ECO:0000313" key="1">
    <source>
        <dbReference type="EMBL" id="TWP54196.1"/>
    </source>
</evidence>
<protein>
    <recommendedName>
        <fullName evidence="3">SalK</fullName>
    </recommendedName>
</protein>
<dbReference type="Pfam" id="PF21863">
    <property type="entry name" value="HTH_67"/>
    <property type="match status" value="1"/>
</dbReference>
<dbReference type="NCBIfam" id="NF047719">
    <property type="entry name" value="SCO6745_fam_HTH"/>
    <property type="match status" value="1"/>
</dbReference>
<proteinExistence type="predicted"/>
<dbReference type="OrthoDB" id="157052at2"/>